<proteinExistence type="evidence at transcript level"/>
<accession>A0A090XD17</accession>
<feature type="signal peptide" evidence="1">
    <location>
        <begin position="1"/>
        <end position="24"/>
    </location>
</feature>
<name>A0A090XD17_IXORI</name>
<organism evidence="2">
    <name type="scientific">Ixodes ricinus</name>
    <name type="common">Common tick</name>
    <name type="synonym">Acarus ricinus</name>
    <dbReference type="NCBI Taxonomy" id="34613"/>
    <lineage>
        <taxon>Eukaryota</taxon>
        <taxon>Metazoa</taxon>
        <taxon>Ecdysozoa</taxon>
        <taxon>Arthropoda</taxon>
        <taxon>Chelicerata</taxon>
        <taxon>Arachnida</taxon>
        <taxon>Acari</taxon>
        <taxon>Parasitiformes</taxon>
        <taxon>Ixodida</taxon>
        <taxon>Ixodoidea</taxon>
        <taxon>Ixodidae</taxon>
        <taxon>Ixodinae</taxon>
        <taxon>Ixodes</taxon>
    </lineage>
</organism>
<dbReference type="InterPro" id="IPR012674">
    <property type="entry name" value="Calycin"/>
</dbReference>
<dbReference type="EMBL" id="GBIH01001290">
    <property type="protein sequence ID" value="JAC93420.1"/>
    <property type="molecule type" value="mRNA"/>
</dbReference>
<evidence type="ECO:0000313" key="2">
    <source>
        <dbReference type="EMBL" id="JAC93420.1"/>
    </source>
</evidence>
<dbReference type="GO" id="GO:0043176">
    <property type="term" value="F:amine binding"/>
    <property type="evidence" value="ECO:0007669"/>
    <property type="project" value="InterPro"/>
</dbReference>
<reference evidence="2" key="1">
    <citation type="journal article" date="2015" name="PLoS Negl. Trop. Dis.">
        <title>Deep Sequencing Analysis of the Ixodes ricinus Haemocytome.</title>
        <authorList>
            <person name="Kotsyfakis M."/>
            <person name="Kopacek P."/>
            <person name="Franta Z."/>
            <person name="Pedra J.H."/>
            <person name="Ribeiro J.M."/>
        </authorList>
    </citation>
    <scope>NUCLEOTIDE SEQUENCE</scope>
</reference>
<sequence>MFKPRETMIALFFWGILFFCQSLATSSGKFEGDYPAAIEVMMMLPKTYLFQSAFYISTLDCALQVFFNRNLSFNGLSKSYRMYNLIDLYKTGRYQGRALYVRDFEDYKIILDNRPEKHFLPKRSLLILYSDKRRCMVTKNPESHLPDKACSLLLTEGAFQHPPMECTEAFRRHCGEPARNYTDISKCQQHNNYIQ</sequence>
<evidence type="ECO:0000256" key="1">
    <source>
        <dbReference type="SAM" id="SignalP"/>
    </source>
</evidence>
<dbReference type="GO" id="GO:0030682">
    <property type="term" value="P:symbiont-mediated perturbation of host defenses"/>
    <property type="evidence" value="ECO:0007669"/>
    <property type="project" value="InterPro"/>
</dbReference>
<keyword evidence="1" id="KW-0732">Signal</keyword>
<dbReference type="InterPro" id="IPR002970">
    <property type="entry name" value="Tick_his-bd"/>
</dbReference>
<dbReference type="Pfam" id="PF02098">
    <property type="entry name" value="His_binding"/>
    <property type="match status" value="1"/>
</dbReference>
<dbReference type="AlphaFoldDB" id="A0A090XD17"/>
<feature type="chain" id="PRO_5001866793" evidence="1">
    <location>
        <begin position="25"/>
        <end position="195"/>
    </location>
</feature>
<protein>
    <submittedName>
        <fullName evidence="2">Putative secreted protein</fullName>
    </submittedName>
</protein>
<dbReference type="Gene3D" id="2.40.128.20">
    <property type="match status" value="1"/>
</dbReference>